<protein>
    <recommendedName>
        <fullName evidence="12">Tyrosinase</fullName>
    </recommendedName>
</protein>
<dbReference type="Pfam" id="PF00040">
    <property type="entry name" value="fn2"/>
    <property type="match status" value="1"/>
</dbReference>
<dbReference type="InterPro" id="IPR008922">
    <property type="entry name" value="Di-copper_centre_dom_sf"/>
</dbReference>
<dbReference type="AlphaFoldDB" id="A0AAV2QDB1"/>
<dbReference type="SMART" id="SM00181">
    <property type="entry name" value="EGF"/>
    <property type="match status" value="1"/>
</dbReference>
<dbReference type="InterPro" id="IPR000742">
    <property type="entry name" value="EGF"/>
</dbReference>
<keyword evidence="1" id="KW-0479">Metal-binding</keyword>
<evidence type="ECO:0000313" key="10">
    <source>
        <dbReference type="EMBL" id="CAL4081653.1"/>
    </source>
</evidence>
<sequence length="544" mass="62058">TGNPCVQSPCLNGGICTYSHDTPLHSSSGFNNSERSHRCICPPTHRGNHCEIKFQPNCYLPPTTGKCPSNTGYLSNLSSQKMFTNISSSASLFNNSNVWYYSAVHGECFPMSHSGCSGSSNAFPSYASCLDSCTRAICCRLQLQHLQGEQHKFRSTPELTSEINVVIVNGTKETLPSNRSSDCYTHNSCVIPFKYKGVVHQSCINTGSNYYWCSTQTDAHRNHLSGFWAYCTNTCTEEKNKTSIYTEDSRSVEKSDSLICSSSKRAECTNSTVVYFDAENTNISFIETPGCYFLGQWYDVESIVPHPCQICKCLQEGFVSCHREEGKRLIRKDFRVVNLIDMQNFQKQIRRLIFKKRDTMNWYNLTNIYRQYLSNIAGSDFYLPWNRYFLSITELLLQEEGDCEVAIPYFDWTVDVGNMQSSLAWEAKYFGSDGEDARTFCVNTHPFQDPNENNIWSPCIMRNFNHSVWLPDAVNIGHALSKKEFTTMSLLLESMSAIFQLYVGGHILTPERMYDPVFLSHIAFIDKIWDEWLTKWIDVENLVP</sequence>
<evidence type="ECO:0000256" key="4">
    <source>
        <dbReference type="ARBA" id="ARBA00023157"/>
    </source>
</evidence>
<dbReference type="PANTHER" id="PTHR11474">
    <property type="entry name" value="TYROSINASE FAMILY MEMBER"/>
    <property type="match status" value="1"/>
</dbReference>
<dbReference type="InterPro" id="IPR002223">
    <property type="entry name" value="Kunitz_BPTI"/>
</dbReference>
<evidence type="ECO:0000256" key="5">
    <source>
        <dbReference type="PROSITE-ProRule" id="PRU00076"/>
    </source>
</evidence>
<reference evidence="10 11" key="1">
    <citation type="submission" date="2024-05" db="EMBL/GenBank/DDBJ databases">
        <authorList>
            <person name="Wallberg A."/>
        </authorList>
    </citation>
    <scope>NUCLEOTIDE SEQUENCE [LARGE SCALE GENOMIC DNA]</scope>
</reference>
<evidence type="ECO:0000259" key="8">
    <source>
        <dbReference type="PROSITE" id="PS50279"/>
    </source>
</evidence>
<dbReference type="InterPro" id="IPR050316">
    <property type="entry name" value="Tyrosinase/Hemocyanin"/>
</dbReference>
<dbReference type="PANTHER" id="PTHR11474:SF126">
    <property type="entry name" value="TYROSINASE-LIKE PROTEIN TYR-1-RELATED"/>
    <property type="match status" value="1"/>
</dbReference>
<accession>A0AAV2QDB1</accession>
<keyword evidence="2" id="KW-0677">Repeat</keyword>
<name>A0AAV2QDB1_MEGNR</name>
<evidence type="ECO:0000259" key="7">
    <source>
        <dbReference type="PROSITE" id="PS50026"/>
    </source>
</evidence>
<dbReference type="EMBL" id="CAXKWB010006146">
    <property type="protein sequence ID" value="CAL4081653.1"/>
    <property type="molecule type" value="Genomic_DNA"/>
</dbReference>
<dbReference type="PRINTS" id="PR00092">
    <property type="entry name" value="TYROSINASE"/>
</dbReference>
<feature type="non-terminal residue" evidence="10">
    <location>
        <position position="1"/>
    </location>
</feature>
<keyword evidence="5" id="KW-0245">EGF-like domain</keyword>
<dbReference type="Gene3D" id="2.10.25.10">
    <property type="entry name" value="Laminin"/>
    <property type="match status" value="1"/>
</dbReference>
<feature type="domain" description="BPTI/Kunitz inhibitor" evidence="8">
    <location>
        <begin position="58"/>
        <end position="133"/>
    </location>
</feature>
<keyword evidence="11" id="KW-1185">Reference proteome</keyword>
<dbReference type="PROSITE" id="PS50026">
    <property type="entry name" value="EGF_3"/>
    <property type="match status" value="1"/>
</dbReference>
<proteinExistence type="predicted"/>
<feature type="domain" description="Fibronectin type-II" evidence="9">
    <location>
        <begin position="184"/>
        <end position="233"/>
    </location>
</feature>
<dbReference type="SUPFAM" id="SSF57362">
    <property type="entry name" value="BPTI-like"/>
    <property type="match status" value="1"/>
</dbReference>
<gene>
    <name evidence="10" type="ORF">MNOR_LOCUS11600</name>
</gene>
<dbReference type="CDD" id="cd00054">
    <property type="entry name" value="EGF_CA"/>
    <property type="match status" value="1"/>
</dbReference>
<dbReference type="Gene3D" id="2.10.10.10">
    <property type="entry name" value="Fibronectin, type II, collagen-binding"/>
    <property type="match status" value="1"/>
</dbReference>
<evidence type="ECO:0000256" key="3">
    <source>
        <dbReference type="ARBA" id="ARBA00023008"/>
    </source>
</evidence>
<dbReference type="Gene3D" id="4.10.410.10">
    <property type="entry name" value="Pancreatic trypsin inhibitor Kunitz domain"/>
    <property type="match status" value="1"/>
</dbReference>
<evidence type="ECO:0000259" key="9">
    <source>
        <dbReference type="PROSITE" id="PS51092"/>
    </source>
</evidence>
<dbReference type="GO" id="GO:0004867">
    <property type="term" value="F:serine-type endopeptidase inhibitor activity"/>
    <property type="evidence" value="ECO:0007669"/>
    <property type="project" value="InterPro"/>
</dbReference>
<dbReference type="InterPro" id="IPR036943">
    <property type="entry name" value="FN_type2_sf"/>
</dbReference>
<dbReference type="GO" id="GO:0046872">
    <property type="term" value="F:metal ion binding"/>
    <property type="evidence" value="ECO:0007669"/>
    <property type="project" value="UniProtKB-KW"/>
</dbReference>
<dbReference type="Pfam" id="PF00264">
    <property type="entry name" value="Tyrosinase"/>
    <property type="match status" value="1"/>
</dbReference>
<dbReference type="InterPro" id="IPR013806">
    <property type="entry name" value="Kringle-like"/>
</dbReference>
<comment type="caution">
    <text evidence="10">The sequence shown here is derived from an EMBL/GenBank/DDBJ whole genome shotgun (WGS) entry which is preliminary data.</text>
</comment>
<dbReference type="SUPFAM" id="SSF48056">
    <property type="entry name" value="Di-copper centre-containing domain"/>
    <property type="match status" value="1"/>
</dbReference>
<evidence type="ECO:0000256" key="1">
    <source>
        <dbReference type="ARBA" id="ARBA00022723"/>
    </source>
</evidence>
<dbReference type="InterPro" id="IPR002227">
    <property type="entry name" value="Tyrosinase_Cu-bd"/>
</dbReference>
<dbReference type="InterPro" id="IPR000562">
    <property type="entry name" value="FN_type2_dom"/>
</dbReference>
<dbReference type="SUPFAM" id="SSF57440">
    <property type="entry name" value="Kringle-like"/>
    <property type="match status" value="1"/>
</dbReference>
<keyword evidence="4 5" id="KW-1015">Disulfide bond</keyword>
<dbReference type="PROSITE" id="PS00022">
    <property type="entry name" value="EGF_1"/>
    <property type="match status" value="1"/>
</dbReference>
<feature type="disulfide bond" evidence="5">
    <location>
        <begin position="41"/>
        <end position="50"/>
    </location>
</feature>
<dbReference type="PROSITE" id="PS50279">
    <property type="entry name" value="BPTI_KUNITZ_2"/>
    <property type="match status" value="1"/>
</dbReference>
<dbReference type="GO" id="GO:0016491">
    <property type="term" value="F:oxidoreductase activity"/>
    <property type="evidence" value="ECO:0007669"/>
    <property type="project" value="InterPro"/>
</dbReference>
<dbReference type="Proteomes" id="UP001497623">
    <property type="component" value="Unassembled WGS sequence"/>
</dbReference>
<evidence type="ECO:0000256" key="2">
    <source>
        <dbReference type="ARBA" id="ARBA00022737"/>
    </source>
</evidence>
<dbReference type="SUPFAM" id="SSF57196">
    <property type="entry name" value="EGF/Laminin"/>
    <property type="match status" value="1"/>
</dbReference>
<dbReference type="PROSITE" id="PS51092">
    <property type="entry name" value="FN2_2"/>
    <property type="match status" value="1"/>
</dbReference>
<dbReference type="InterPro" id="IPR036880">
    <property type="entry name" value="Kunitz_BPTI_sf"/>
</dbReference>
<dbReference type="SMART" id="SM00059">
    <property type="entry name" value="FN2"/>
    <property type="match status" value="1"/>
</dbReference>
<dbReference type="Pfam" id="PF00014">
    <property type="entry name" value="Kunitz_BPTI"/>
    <property type="match status" value="1"/>
</dbReference>
<dbReference type="SMART" id="SM00131">
    <property type="entry name" value="KU"/>
    <property type="match status" value="1"/>
</dbReference>
<keyword evidence="3" id="KW-0186">Copper</keyword>
<feature type="non-terminal residue" evidence="10">
    <location>
        <position position="544"/>
    </location>
</feature>
<evidence type="ECO:0008006" key="12">
    <source>
        <dbReference type="Google" id="ProtNLM"/>
    </source>
</evidence>
<evidence type="ECO:0000256" key="6">
    <source>
        <dbReference type="PROSITE-ProRule" id="PRU00479"/>
    </source>
</evidence>
<feature type="domain" description="EGF-like" evidence="7">
    <location>
        <begin position="1"/>
        <end position="51"/>
    </location>
</feature>
<comment type="caution">
    <text evidence="6">Lacks conserved residue(s) required for the propagation of feature annotation.</text>
</comment>
<evidence type="ECO:0000313" key="11">
    <source>
        <dbReference type="Proteomes" id="UP001497623"/>
    </source>
</evidence>
<dbReference type="Gene3D" id="1.10.1280.10">
    <property type="entry name" value="Di-copper center containing domain from catechol oxidase"/>
    <property type="match status" value="1"/>
</dbReference>
<organism evidence="10 11">
    <name type="scientific">Meganyctiphanes norvegica</name>
    <name type="common">Northern krill</name>
    <name type="synonym">Thysanopoda norvegica</name>
    <dbReference type="NCBI Taxonomy" id="48144"/>
    <lineage>
        <taxon>Eukaryota</taxon>
        <taxon>Metazoa</taxon>
        <taxon>Ecdysozoa</taxon>
        <taxon>Arthropoda</taxon>
        <taxon>Crustacea</taxon>
        <taxon>Multicrustacea</taxon>
        <taxon>Malacostraca</taxon>
        <taxon>Eumalacostraca</taxon>
        <taxon>Eucarida</taxon>
        <taxon>Euphausiacea</taxon>
        <taxon>Euphausiidae</taxon>
        <taxon>Meganyctiphanes</taxon>
    </lineage>
</organism>